<reference evidence="10" key="2">
    <citation type="submission" date="2025-09" db="UniProtKB">
        <authorList>
            <consortium name="Ensembl"/>
        </authorList>
    </citation>
    <scope>IDENTIFICATION</scope>
</reference>
<dbReference type="GO" id="GO:0031258">
    <property type="term" value="C:lamellipodium membrane"/>
    <property type="evidence" value="ECO:0007669"/>
    <property type="project" value="UniProtKB-SubCell"/>
</dbReference>
<sequence length="1078" mass="122805">MSRGVIQPSQQKLAEKLTILNDRGIGMLTRVYNIKKACGDPKAKPSYLVDKNLESAVKFIVRKFPAVETRNNNHFYFLSSIHREKSEILKNLALYYFTFVDVMEFKDHVCELLNTIDACQVFFDITVNFDLTKNYLDLVVTYTTLMTILSRIEERKAIIGLYNYAHEMTHGASDREYPRLGQMIVDYENPLKKLMEEFVPHGKSLSDALISLQMVYPRRNLSADQWRNAQLLSLISAPSTMLNPAQSDTMPCEYLSLDAMEKWIVFGFILCHAVLNSDAAALSLWKLALQSSTCLCLFRDEVFHIHKAAEDLFVNIRGYNKRINDIRECKEQALSHAGSMHRERRKFLRSALKELATVLADQPGLLGPKALFVFMALSFARDEIIWLLRHADNIQKKSTDDFIDKHIAELIFYMEELRAHVRKYGPVMQRYYVQYLSGFDAVVLNELVQNLSVCPEDESIIMSSFVNTMTSLSVKQVEDGEVFDFRGMRLDWFRLQAYTSVSKASLGIADHKELGKMMNTIIFHTKMVDSLVEMLVETSDLSIFCFYSRAFEKMFQQCLELPSQSRHSICFPLLCTHFMSCTHELCPEEVNTHTQTHILSLCNMFLDEMAKQARNLITDICTEQCTLSDQLLPKHCAKTISQAVNKKSKKATGKKGEPEREKPGVESMRKNRLLVTNLDKLHTALSELCFSINYVPNLAVWEHTFTPREYLTSHLEIRFTKSIVGMTMYNQATQEIAKPSELLTSVRAYMTVLQSIENYVTIDITRVFNNVLLQQTQHLDSHGEPTITSLYTNWYVGSSPMRSLSELLGPYGMKFLSESLMWHISSQVAELKKLVVENMEVLTQMRTSFDKPEHMAALFKKLTSVDSVLKRMTIIGVILSFRSLAQEALRDVRDTHTHTHTHTRTHVAMNVYELSSAAGLPCEIDPALVVALACVCAENISPEEEYKIACLLMVFVAVSLPTLASNVMSQYSPAIEGHCNNIHCLAKAINQIAAALFTIHKGSIEDRLKEFLALASSSLLKIGQETDKMTTRNRESVYLLLDMESPFLTMDLLESCFPYVLLRNAYHAVYKQSISANA</sequence>
<keyword evidence="3" id="KW-1133">Transmembrane helix</keyword>
<dbReference type="AlphaFoldDB" id="A0A8C9YW50"/>
<dbReference type="Ensembl" id="ENSSLUT00000031873.1">
    <property type="protein sequence ID" value="ENSSLUP00000030883.1"/>
    <property type="gene ID" value="ENSSLUG00000013597.1"/>
</dbReference>
<evidence type="ECO:0000256" key="8">
    <source>
        <dbReference type="ARBA" id="ARBA00039689"/>
    </source>
</evidence>
<keyword evidence="11" id="KW-1185">Reference proteome</keyword>
<keyword evidence="4" id="KW-0472">Membrane</keyword>
<evidence type="ECO:0000313" key="10">
    <source>
        <dbReference type="Ensembl" id="ENSSLUP00000030883.1"/>
    </source>
</evidence>
<evidence type="ECO:0000256" key="4">
    <source>
        <dbReference type="ARBA" id="ARBA00023136"/>
    </source>
</evidence>
<dbReference type="PANTHER" id="PTHR12093:SF11">
    <property type="entry name" value="NCK-ASSOCIATED PROTEIN 1"/>
    <property type="match status" value="1"/>
</dbReference>
<dbReference type="GO" id="GO:0048812">
    <property type="term" value="P:neuron projection morphogenesis"/>
    <property type="evidence" value="ECO:0007669"/>
    <property type="project" value="TreeGrafter"/>
</dbReference>
<evidence type="ECO:0000256" key="5">
    <source>
        <dbReference type="ARBA" id="ARBA00023273"/>
    </source>
</evidence>
<organism evidence="10 11">
    <name type="scientific">Sander lucioperca</name>
    <name type="common">Pike-perch</name>
    <name type="synonym">Perca lucioperca</name>
    <dbReference type="NCBI Taxonomy" id="283035"/>
    <lineage>
        <taxon>Eukaryota</taxon>
        <taxon>Metazoa</taxon>
        <taxon>Chordata</taxon>
        <taxon>Craniata</taxon>
        <taxon>Vertebrata</taxon>
        <taxon>Euteleostomi</taxon>
        <taxon>Actinopterygii</taxon>
        <taxon>Neopterygii</taxon>
        <taxon>Teleostei</taxon>
        <taxon>Neoteleostei</taxon>
        <taxon>Acanthomorphata</taxon>
        <taxon>Eupercaria</taxon>
        <taxon>Perciformes</taxon>
        <taxon>Percoidei</taxon>
        <taxon>Percidae</taxon>
        <taxon>Luciopercinae</taxon>
        <taxon>Sander</taxon>
    </lineage>
</organism>
<accession>A0A8C9YW50</accession>
<dbReference type="Pfam" id="PF09735">
    <property type="entry name" value="Nckap1"/>
    <property type="match status" value="2"/>
</dbReference>
<proteinExistence type="inferred from homology"/>
<protein>
    <recommendedName>
        <fullName evidence="8">Nck-associated protein 1</fullName>
    </recommendedName>
</protein>
<dbReference type="GO" id="GO:0031209">
    <property type="term" value="C:SCAR complex"/>
    <property type="evidence" value="ECO:0007669"/>
    <property type="project" value="TreeGrafter"/>
</dbReference>
<evidence type="ECO:0000256" key="7">
    <source>
        <dbReference type="ARBA" id="ARBA00037947"/>
    </source>
</evidence>
<evidence type="ECO:0000256" key="3">
    <source>
        <dbReference type="ARBA" id="ARBA00022989"/>
    </source>
</evidence>
<feature type="compositionally biased region" description="Basic and acidic residues" evidence="9">
    <location>
        <begin position="654"/>
        <end position="666"/>
    </location>
</feature>
<dbReference type="PANTHER" id="PTHR12093">
    <property type="entry name" value="NCK-ASSOCIATED PROTEIN 1"/>
    <property type="match status" value="1"/>
</dbReference>
<dbReference type="Proteomes" id="UP000694568">
    <property type="component" value="Unplaced"/>
</dbReference>
<evidence type="ECO:0000313" key="11">
    <source>
        <dbReference type="Proteomes" id="UP000694568"/>
    </source>
</evidence>
<keyword evidence="2" id="KW-0812">Transmembrane</keyword>
<evidence type="ECO:0000256" key="6">
    <source>
        <dbReference type="ARBA" id="ARBA00037839"/>
    </source>
</evidence>
<dbReference type="InterPro" id="IPR019137">
    <property type="entry name" value="Nck-associated_protein-1"/>
</dbReference>
<comment type="similarity">
    <text evidence="7">Belongs to the HEM-1/HEM-2 family.</text>
</comment>
<name>A0A8C9YW50_SANLU</name>
<dbReference type="GO" id="GO:0016477">
    <property type="term" value="P:cell migration"/>
    <property type="evidence" value="ECO:0007669"/>
    <property type="project" value="TreeGrafter"/>
</dbReference>
<feature type="region of interest" description="Disordered" evidence="9">
    <location>
        <begin position="647"/>
        <end position="666"/>
    </location>
</feature>
<evidence type="ECO:0000256" key="1">
    <source>
        <dbReference type="ARBA" id="ARBA00022475"/>
    </source>
</evidence>
<evidence type="ECO:0000256" key="2">
    <source>
        <dbReference type="ARBA" id="ARBA00022692"/>
    </source>
</evidence>
<gene>
    <name evidence="10" type="primary">nckap1</name>
</gene>
<comment type="subcellular location">
    <subcellularLocation>
        <location evidence="6">Cell projection</location>
        <location evidence="6">Lamellipodium membrane</location>
        <topology evidence="6">Single-pass membrane protein</topology>
        <orientation evidence="6">Cytoplasmic side</orientation>
    </subcellularLocation>
</comment>
<evidence type="ECO:0000256" key="9">
    <source>
        <dbReference type="SAM" id="MobiDB-lite"/>
    </source>
</evidence>
<dbReference type="GO" id="GO:0030866">
    <property type="term" value="P:cortical actin cytoskeleton organization"/>
    <property type="evidence" value="ECO:0007669"/>
    <property type="project" value="TreeGrafter"/>
</dbReference>
<reference evidence="10" key="1">
    <citation type="submission" date="2025-08" db="UniProtKB">
        <authorList>
            <consortium name="Ensembl"/>
        </authorList>
    </citation>
    <scope>IDENTIFICATION</scope>
</reference>
<keyword evidence="1" id="KW-1003">Cell membrane</keyword>
<keyword evidence="5" id="KW-0966">Cell projection</keyword>
<dbReference type="GeneTree" id="ENSGT00390000016619"/>
<dbReference type="GO" id="GO:0030031">
    <property type="term" value="P:cell projection assembly"/>
    <property type="evidence" value="ECO:0007669"/>
    <property type="project" value="TreeGrafter"/>
</dbReference>